<feature type="transmembrane region" description="Helical" evidence="2">
    <location>
        <begin position="145"/>
        <end position="166"/>
    </location>
</feature>
<dbReference type="PANTHER" id="PTHR36840:SF1">
    <property type="entry name" value="BLL5714 PROTEIN"/>
    <property type="match status" value="1"/>
</dbReference>
<name>A0A1A8ZEM4_9ACTN</name>
<protein>
    <submittedName>
        <fullName evidence="3">Low temperature requirement protein LtrA</fullName>
    </submittedName>
</protein>
<dbReference type="EMBL" id="LT594323">
    <property type="protein sequence ID" value="SBT42254.1"/>
    <property type="molecule type" value="Genomic_DNA"/>
</dbReference>
<feature type="transmembrane region" description="Helical" evidence="2">
    <location>
        <begin position="280"/>
        <end position="302"/>
    </location>
</feature>
<keyword evidence="2" id="KW-0812">Transmembrane</keyword>
<feature type="transmembrane region" description="Helical" evidence="2">
    <location>
        <begin position="60"/>
        <end position="80"/>
    </location>
</feature>
<evidence type="ECO:0000256" key="1">
    <source>
        <dbReference type="SAM" id="MobiDB-lite"/>
    </source>
</evidence>
<accession>A0A1A8ZEM4</accession>
<dbReference type="RefSeq" id="WP_091660989.1">
    <property type="nucleotide sequence ID" value="NZ_LT594323.1"/>
</dbReference>
<feature type="transmembrane region" description="Helical" evidence="2">
    <location>
        <begin position="27"/>
        <end position="48"/>
    </location>
</feature>
<dbReference type="PATRIC" id="fig|261654.4.peg.1949"/>
<keyword evidence="2" id="KW-1133">Transmembrane helix</keyword>
<proteinExistence type="predicted"/>
<feature type="transmembrane region" description="Helical" evidence="2">
    <location>
        <begin position="314"/>
        <end position="331"/>
    </location>
</feature>
<organism evidence="3 4">
    <name type="scientific">Micromonospora auratinigra</name>
    <dbReference type="NCBI Taxonomy" id="261654"/>
    <lineage>
        <taxon>Bacteria</taxon>
        <taxon>Bacillati</taxon>
        <taxon>Actinomycetota</taxon>
        <taxon>Actinomycetes</taxon>
        <taxon>Micromonosporales</taxon>
        <taxon>Micromonosporaceae</taxon>
        <taxon>Micromonospora</taxon>
    </lineage>
</organism>
<dbReference type="STRING" id="261654.GA0070611_1915"/>
<evidence type="ECO:0000313" key="4">
    <source>
        <dbReference type="Proteomes" id="UP000199385"/>
    </source>
</evidence>
<dbReference type="OrthoDB" id="7698234at2"/>
<sequence length="400" mass="43737">MPFATPEQPAARRPPVRDPESPRRVTLLELFFDLVYVVALALISRGLVVDLSWDKALQSLLMLMALWWTWAITTLVTDLYDPQRPEIKLLITAVMFGALLMTTAIPEAFGARGLVFAGTYVAIHLGRGLFLMPTVRHDPQTQRRAIRIFAWFAVSAVPWLIGAFAHGHAREALWALALGIDYLGFRLAYPVPGLGVVPDAQRTVTAEHLSERYQQFFIIALGDAILVTGTMFSLSHSEAENIAAFSTAFVSTLLLWRIYVHKSGELLPHAISRARQPSKFLLTAPYTHLVMVAGVVTTAAGFDLVLHEPTGRTPPAWAAVILGGPALFLLGRCCFEYEVFSRVSLSRPGGLLALLTIAPAVLFLPPLFAAFGAMLVLAGVAVADHLRSRGRPPEEPAPPH</sequence>
<keyword evidence="4" id="KW-1185">Reference proteome</keyword>
<dbReference type="Proteomes" id="UP000199385">
    <property type="component" value="Chromosome I"/>
</dbReference>
<dbReference type="PANTHER" id="PTHR36840">
    <property type="entry name" value="BLL5714 PROTEIN"/>
    <property type="match status" value="1"/>
</dbReference>
<feature type="transmembrane region" description="Helical" evidence="2">
    <location>
        <begin position="87"/>
        <end position="105"/>
    </location>
</feature>
<feature type="region of interest" description="Disordered" evidence="1">
    <location>
        <begin position="1"/>
        <end position="20"/>
    </location>
</feature>
<feature type="transmembrane region" description="Helical" evidence="2">
    <location>
        <begin position="111"/>
        <end position="133"/>
    </location>
</feature>
<feature type="transmembrane region" description="Helical" evidence="2">
    <location>
        <begin position="216"/>
        <end position="236"/>
    </location>
</feature>
<keyword evidence="2" id="KW-0472">Membrane</keyword>
<reference evidence="4" key="1">
    <citation type="submission" date="2016-06" db="EMBL/GenBank/DDBJ databases">
        <authorList>
            <person name="Varghese N."/>
            <person name="Submissions Spin"/>
        </authorList>
    </citation>
    <scope>NUCLEOTIDE SEQUENCE [LARGE SCALE GENOMIC DNA]</scope>
    <source>
        <strain evidence="4">DSM 44815</strain>
    </source>
</reference>
<feature type="transmembrane region" description="Helical" evidence="2">
    <location>
        <begin position="242"/>
        <end position="260"/>
    </location>
</feature>
<dbReference type="Pfam" id="PF06772">
    <property type="entry name" value="LtrA"/>
    <property type="match status" value="1"/>
</dbReference>
<dbReference type="InterPro" id="IPR010640">
    <property type="entry name" value="Low_temperature_requirement_A"/>
</dbReference>
<evidence type="ECO:0000313" key="3">
    <source>
        <dbReference type="EMBL" id="SBT42254.1"/>
    </source>
</evidence>
<evidence type="ECO:0000256" key="2">
    <source>
        <dbReference type="SAM" id="Phobius"/>
    </source>
</evidence>
<feature type="transmembrane region" description="Helical" evidence="2">
    <location>
        <begin position="172"/>
        <end position="195"/>
    </location>
</feature>
<feature type="transmembrane region" description="Helical" evidence="2">
    <location>
        <begin position="352"/>
        <end position="383"/>
    </location>
</feature>
<dbReference type="AlphaFoldDB" id="A0A1A8ZEM4"/>
<gene>
    <name evidence="3" type="ORF">GA0070611_1915</name>
</gene>